<sequence>MLHEVPALHVFLPAWANPLVAPVRQSFSRTPPAVSGPASSLPAALADGPGPAEDPTPGLDLPSRVLLFRPHSSVFPLFLLALFQASCHHLDSSDSGLAFRLGRRRDLTHPSL</sequence>
<organism evidence="2 3">
    <name type="scientific">Purpureocillium takamizusanense</name>
    <dbReference type="NCBI Taxonomy" id="2060973"/>
    <lineage>
        <taxon>Eukaryota</taxon>
        <taxon>Fungi</taxon>
        <taxon>Dikarya</taxon>
        <taxon>Ascomycota</taxon>
        <taxon>Pezizomycotina</taxon>
        <taxon>Sordariomycetes</taxon>
        <taxon>Hypocreomycetidae</taxon>
        <taxon>Hypocreales</taxon>
        <taxon>Ophiocordycipitaceae</taxon>
        <taxon>Purpureocillium</taxon>
    </lineage>
</organism>
<proteinExistence type="predicted"/>
<dbReference type="GeneID" id="72068244"/>
<dbReference type="RefSeq" id="XP_047843660.1">
    <property type="nucleotide sequence ID" value="XM_047987674.1"/>
</dbReference>
<dbReference type="AlphaFoldDB" id="A0A9Q8VCS4"/>
<dbReference type="EMBL" id="CP086358">
    <property type="protein sequence ID" value="UNI20179.1"/>
    <property type="molecule type" value="Genomic_DNA"/>
</dbReference>
<keyword evidence="3" id="KW-1185">Reference proteome</keyword>
<dbReference type="Proteomes" id="UP000829364">
    <property type="component" value="Chromosome 5"/>
</dbReference>
<feature type="compositionally biased region" description="Low complexity" evidence="1">
    <location>
        <begin position="31"/>
        <end position="55"/>
    </location>
</feature>
<protein>
    <submittedName>
        <fullName evidence="2">Uncharacterized protein</fullName>
    </submittedName>
</protein>
<feature type="region of interest" description="Disordered" evidence="1">
    <location>
        <begin position="27"/>
        <end position="59"/>
    </location>
</feature>
<dbReference type="KEGG" id="ptkz:JDV02_006295"/>
<evidence type="ECO:0000313" key="3">
    <source>
        <dbReference type="Proteomes" id="UP000829364"/>
    </source>
</evidence>
<reference evidence="2" key="1">
    <citation type="submission" date="2021-11" db="EMBL/GenBank/DDBJ databases">
        <title>Purpureocillium_takamizusanense_genome.</title>
        <authorList>
            <person name="Nguyen N.-H."/>
        </authorList>
    </citation>
    <scope>NUCLEOTIDE SEQUENCE</scope>
    <source>
        <strain evidence="2">PT3</strain>
    </source>
</reference>
<name>A0A9Q8VCS4_9HYPO</name>
<accession>A0A9Q8VCS4</accession>
<gene>
    <name evidence="2" type="ORF">JDV02_006295</name>
</gene>
<evidence type="ECO:0000256" key="1">
    <source>
        <dbReference type="SAM" id="MobiDB-lite"/>
    </source>
</evidence>
<evidence type="ECO:0000313" key="2">
    <source>
        <dbReference type="EMBL" id="UNI20179.1"/>
    </source>
</evidence>